<sequence>MTALPLTDRSLMSVCLMSHRNRDFTLHNAESLCAEAWRAVMAIWVRTHSMPALSYTQALTLLWRMLPKEMVNQESYFARSPPSFTPLRSSRGRGYGPTTSTFGRPWHFEPQQVNRGRGRQRFYHTQNSGEENGSFQPYVNIHHRAIYERKGEPTPDFKDPVVIRTMLLQQNAPPNTGLTMLLQQNAPPNMGSLPELDFNLPDLPPLSPSNESAVVQPEENNNHKEDNATLKCDMENLSITVEGDIKYRTLLGQFRTLQDRVRRLQLAHSAEGHP</sequence>
<protein>
    <submittedName>
        <fullName evidence="2">'chromo' domain containing protein</fullName>
    </submittedName>
</protein>
<reference evidence="2" key="1">
    <citation type="submission" date="2016-11" db="UniProtKB">
        <authorList>
            <consortium name="WormBaseParasite"/>
        </authorList>
    </citation>
    <scope>IDENTIFICATION</scope>
</reference>
<accession>A0A1I7ZLJ8</accession>
<evidence type="ECO:0000313" key="2">
    <source>
        <dbReference type="WBParaSite" id="L893_g27763.t1"/>
    </source>
</evidence>
<keyword evidence="1" id="KW-1185">Reference proteome</keyword>
<organism evidence="1 2">
    <name type="scientific">Steinernema glaseri</name>
    <dbReference type="NCBI Taxonomy" id="37863"/>
    <lineage>
        <taxon>Eukaryota</taxon>
        <taxon>Metazoa</taxon>
        <taxon>Ecdysozoa</taxon>
        <taxon>Nematoda</taxon>
        <taxon>Chromadorea</taxon>
        <taxon>Rhabditida</taxon>
        <taxon>Tylenchina</taxon>
        <taxon>Panagrolaimomorpha</taxon>
        <taxon>Strongyloidoidea</taxon>
        <taxon>Steinernematidae</taxon>
        <taxon>Steinernema</taxon>
    </lineage>
</organism>
<dbReference type="WBParaSite" id="L893_g27763.t1">
    <property type="protein sequence ID" value="L893_g27763.t1"/>
    <property type="gene ID" value="L893_g27763"/>
</dbReference>
<dbReference type="AlphaFoldDB" id="A0A1I7ZLJ8"/>
<name>A0A1I7ZLJ8_9BILA</name>
<dbReference type="Proteomes" id="UP000095287">
    <property type="component" value="Unplaced"/>
</dbReference>
<evidence type="ECO:0000313" key="1">
    <source>
        <dbReference type="Proteomes" id="UP000095287"/>
    </source>
</evidence>
<proteinExistence type="predicted"/>